<name>A0ABW3KBD4_9BACT</name>
<organism evidence="3 4">
    <name type="scientific">Ohtaekwangia kribbensis</name>
    <dbReference type="NCBI Taxonomy" id="688913"/>
    <lineage>
        <taxon>Bacteria</taxon>
        <taxon>Pseudomonadati</taxon>
        <taxon>Bacteroidota</taxon>
        <taxon>Cytophagia</taxon>
        <taxon>Cytophagales</taxon>
        <taxon>Fulvivirgaceae</taxon>
        <taxon>Ohtaekwangia</taxon>
    </lineage>
</organism>
<evidence type="ECO:0000313" key="4">
    <source>
        <dbReference type="Proteomes" id="UP001597112"/>
    </source>
</evidence>
<proteinExistence type="predicted"/>
<evidence type="ECO:0000313" key="3">
    <source>
        <dbReference type="EMBL" id="MFD1003265.1"/>
    </source>
</evidence>
<dbReference type="PANTHER" id="PTHR34094">
    <property type="match status" value="1"/>
</dbReference>
<sequence length="321" mass="34192">MKTIASLLICYLLSISLSWSQNGEYSFKESYDLATPAKMKISSSDGNIEVSAGNTKKAEVLYIVRRNNKVLQISRKELEKELKVTVLQTGNSLDINVEYPKIQGFNWKDHMQVSFKITVPKETSCDLITSDGNVSLTGLDLSQQCRTSDGNIAISSVGGDVIGRTSDGNISVKQINGAVEARTSDGNIVAEDIKGNTQSVTSDGNIVLSHVTGDITISTSDGDIAFTDVAGSVKASSSDGNIRGNILELKKSLAVRTSDGNISITIPDSMGLDLDIKGESLDVALNNFSGTSDEKYIHGKINGGGIPVSLTSDGNVSLNYR</sequence>
<dbReference type="EMBL" id="JBHTKA010000015">
    <property type="protein sequence ID" value="MFD1003265.1"/>
    <property type="molecule type" value="Genomic_DNA"/>
</dbReference>
<comment type="caution">
    <text evidence="3">The sequence shown here is derived from an EMBL/GenBank/DDBJ whole genome shotgun (WGS) entry which is preliminary data.</text>
</comment>
<protein>
    <submittedName>
        <fullName evidence="3">DUF4097 family beta strand repeat-containing protein</fullName>
    </submittedName>
</protein>
<accession>A0ABW3KBD4</accession>
<feature type="chain" id="PRO_5046086693" evidence="1">
    <location>
        <begin position="21"/>
        <end position="321"/>
    </location>
</feature>
<keyword evidence="4" id="KW-1185">Reference proteome</keyword>
<gene>
    <name evidence="3" type="ORF">ACFQ21_28325</name>
</gene>
<dbReference type="InterPro" id="IPR025164">
    <property type="entry name" value="Toastrack_DUF4097"/>
</dbReference>
<feature type="domain" description="DUF4097" evidence="2">
    <location>
        <begin position="38"/>
        <end position="318"/>
    </location>
</feature>
<evidence type="ECO:0000256" key="1">
    <source>
        <dbReference type="SAM" id="SignalP"/>
    </source>
</evidence>
<reference evidence="4" key="1">
    <citation type="journal article" date="2019" name="Int. J. Syst. Evol. Microbiol.">
        <title>The Global Catalogue of Microorganisms (GCM) 10K type strain sequencing project: providing services to taxonomists for standard genome sequencing and annotation.</title>
        <authorList>
            <consortium name="The Broad Institute Genomics Platform"/>
            <consortium name="The Broad Institute Genome Sequencing Center for Infectious Disease"/>
            <person name="Wu L."/>
            <person name="Ma J."/>
        </authorList>
    </citation>
    <scope>NUCLEOTIDE SEQUENCE [LARGE SCALE GENOMIC DNA]</scope>
    <source>
        <strain evidence="4">CCUG 58938</strain>
    </source>
</reference>
<keyword evidence="1" id="KW-0732">Signal</keyword>
<dbReference type="Pfam" id="PF13349">
    <property type="entry name" value="DUF4097"/>
    <property type="match status" value="1"/>
</dbReference>
<evidence type="ECO:0000259" key="2">
    <source>
        <dbReference type="Pfam" id="PF13349"/>
    </source>
</evidence>
<dbReference type="RefSeq" id="WP_377585723.1">
    <property type="nucleotide sequence ID" value="NZ_JBHTKA010000015.1"/>
</dbReference>
<feature type="signal peptide" evidence="1">
    <location>
        <begin position="1"/>
        <end position="20"/>
    </location>
</feature>
<dbReference type="PANTHER" id="PTHR34094:SF1">
    <property type="entry name" value="PROTEIN FAM185A"/>
    <property type="match status" value="1"/>
</dbReference>
<dbReference type="Proteomes" id="UP001597112">
    <property type="component" value="Unassembled WGS sequence"/>
</dbReference>